<dbReference type="EMBL" id="JAASRN010000002">
    <property type="protein sequence ID" value="NIK74190.1"/>
    <property type="molecule type" value="Genomic_DNA"/>
</dbReference>
<keyword evidence="3" id="KW-0269">Exonuclease</keyword>
<feature type="chain" id="PRO_5032533509" evidence="2">
    <location>
        <begin position="20"/>
        <end position="192"/>
    </location>
</feature>
<keyword evidence="3" id="KW-0378">Hydrolase</keyword>
<keyword evidence="2" id="KW-0732">Signal</keyword>
<feature type="signal peptide" evidence="2">
    <location>
        <begin position="1"/>
        <end position="19"/>
    </location>
</feature>
<evidence type="ECO:0000256" key="1">
    <source>
        <dbReference type="SAM" id="MobiDB-lite"/>
    </source>
</evidence>
<comment type="caution">
    <text evidence="3">The sequence shown here is derived from an EMBL/GenBank/DDBJ whole genome shotgun (WGS) entry which is preliminary data.</text>
</comment>
<proteinExistence type="predicted"/>
<dbReference type="AlphaFoldDB" id="A0A846MS66"/>
<accession>A0A846MS66</accession>
<organism evidence="3 4">
    <name type="scientific">Thermonema lapsum</name>
    <dbReference type="NCBI Taxonomy" id="28195"/>
    <lineage>
        <taxon>Bacteria</taxon>
        <taxon>Pseudomonadati</taxon>
        <taxon>Bacteroidota</taxon>
        <taxon>Cytophagia</taxon>
        <taxon>Cytophagales</taxon>
        <taxon>Thermonemataceae</taxon>
        <taxon>Thermonema</taxon>
    </lineage>
</organism>
<dbReference type="GO" id="GO:0004527">
    <property type="term" value="F:exonuclease activity"/>
    <property type="evidence" value="ECO:0007669"/>
    <property type="project" value="UniProtKB-KW"/>
</dbReference>
<evidence type="ECO:0000256" key="2">
    <source>
        <dbReference type="SAM" id="SignalP"/>
    </source>
</evidence>
<feature type="region of interest" description="Disordered" evidence="1">
    <location>
        <begin position="165"/>
        <end position="192"/>
    </location>
</feature>
<sequence length="192" mass="22687">MKAYYLLIFLALSLLFACGQEKKNEEETEFKHTPELSQQLEATHQQWVKEHQQWVEEHRQYEKVFHDLRNLYQKTAKRPSASFDSLSHVLQKSVEEHAQLLSDHVARLDAHGEVLLRHKRKEVDDTYAQKKEENAQKQHQAMLKKHDEMLKRYEEQLQHLLEMIKEAGGTPPSMEEIDRQLRGESMSADSVK</sequence>
<name>A0A846MS66_9BACT</name>
<keyword evidence="3" id="KW-0540">Nuclease</keyword>
<evidence type="ECO:0000313" key="4">
    <source>
        <dbReference type="Proteomes" id="UP000537126"/>
    </source>
</evidence>
<dbReference type="RefSeq" id="WP_166919632.1">
    <property type="nucleotide sequence ID" value="NZ_JAASRN010000002.1"/>
</dbReference>
<evidence type="ECO:0000313" key="3">
    <source>
        <dbReference type="EMBL" id="NIK74190.1"/>
    </source>
</evidence>
<dbReference type="PROSITE" id="PS51257">
    <property type="entry name" value="PROKAR_LIPOPROTEIN"/>
    <property type="match status" value="1"/>
</dbReference>
<dbReference type="Proteomes" id="UP000537126">
    <property type="component" value="Unassembled WGS sequence"/>
</dbReference>
<protein>
    <submittedName>
        <fullName evidence="3">Exonuclease VII large subunit</fullName>
    </submittedName>
</protein>
<reference evidence="3 4" key="1">
    <citation type="submission" date="2020-03" db="EMBL/GenBank/DDBJ databases">
        <title>Genomic Encyclopedia of Type Strains, Phase IV (KMG-IV): sequencing the most valuable type-strain genomes for metagenomic binning, comparative biology and taxonomic classification.</title>
        <authorList>
            <person name="Goeker M."/>
        </authorList>
    </citation>
    <scope>NUCLEOTIDE SEQUENCE [LARGE SCALE GENOMIC DNA]</scope>
    <source>
        <strain evidence="3 4">DSM 5718</strain>
    </source>
</reference>
<gene>
    <name evidence="3" type="ORF">FHS56_001703</name>
</gene>
<keyword evidence="4" id="KW-1185">Reference proteome</keyword>